<dbReference type="RefSeq" id="XP_058311123.1">
    <property type="nucleotide sequence ID" value="XM_058448779.1"/>
</dbReference>
<comment type="caution">
    <text evidence="1">The sequence shown here is derived from an EMBL/GenBank/DDBJ whole genome shotgun (WGS) entry which is preliminary data.</text>
</comment>
<feature type="non-terminal residue" evidence="1">
    <location>
        <position position="164"/>
    </location>
</feature>
<dbReference type="AlphaFoldDB" id="A0A9W9N8P1"/>
<dbReference type="Proteomes" id="UP001150904">
    <property type="component" value="Unassembled WGS sequence"/>
</dbReference>
<dbReference type="GeneID" id="83176080"/>
<protein>
    <submittedName>
        <fullName evidence="1">Lipopolysaccharide-modifying protein</fullName>
    </submittedName>
</protein>
<dbReference type="OrthoDB" id="202415at2759"/>
<proteinExistence type="predicted"/>
<name>A0A9W9N8P1_9EURO</name>
<evidence type="ECO:0000313" key="2">
    <source>
        <dbReference type="Proteomes" id="UP001150904"/>
    </source>
</evidence>
<evidence type="ECO:0000313" key="1">
    <source>
        <dbReference type="EMBL" id="KAJ5215310.1"/>
    </source>
</evidence>
<accession>A0A9W9N8P1</accession>
<keyword evidence="2" id="KW-1185">Reference proteome</keyword>
<reference evidence="1" key="2">
    <citation type="journal article" date="2023" name="IMA Fungus">
        <title>Comparative genomic study of the Penicillium genus elucidates a diverse pangenome and 15 lateral gene transfer events.</title>
        <authorList>
            <person name="Petersen C."/>
            <person name="Sorensen T."/>
            <person name="Nielsen M.R."/>
            <person name="Sondergaard T.E."/>
            <person name="Sorensen J.L."/>
            <person name="Fitzpatrick D.A."/>
            <person name="Frisvad J.C."/>
            <person name="Nielsen K.L."/>
        </authorList>
    </citation>
    <scope>NUCLEOTIDE SEQUENCE</scope>
    <source>
        <strain evidence="1">IBT 15544</strain>
    </source>
</reference>
<dbReference type="EMBL" id="JAPQKR010000005">
    <property type="protein sequence ID" value="KAJ5215310.1"/>
    <property type="molecule type" value="Genomic_DNA"/>
</dbReference>
<sequence length="164" mass="18491">DWIASPYHEVRRRIAAIDQGEIAPDGSFLPDKKKQLVWRSSLAPLCALNYSSRLLGRAGLACVLLTEMMRTIFDLIFLLLKIIAGKYLLNCRSVFISHPLVWKEAHHAALVLSGPEANYIEVDQGFTDLSCKIAYLIDKSRDAERTANNAVRTFRDRYLTPAAE</sequence>
<gene>
    <name evidence="1" type="ORF">N7498_001717</name>
</gene>
<reference evidence="1" key="1">
    <citation type="submission" date="2022-12" db="EMBL/GenBank/DDBJ databases">
        <authorList>
            <person name="Petersen C."/>
        </authorList>
    </citation>
    <scope>NUCLEOTIDE SEQUENCE</scope>
    <source>
        <strain evidence="1">IBT 15544</strain>
    </source>
</reference>
<organism evidence="1 2">
    <name type="scientific">Penicillium cinerascens</name>
    <dbReference type="NCBI Taxonomy" id="70096"/>
    <lineage>
        <taxon>Eukaryota</taxon>
        <taxon>Fungi</taxon>
        <taxon>Dikarya</taxon>
        <taxon>Ascomycota</taxon>
        <taxon>Pezizomycotina</taxon>
        <taxon>Eurotiomycetes</taxon>
        <taxon>Eurotiomycetidae</taxon>
        <taxon>Eurotiales</taxon>
        <taxon>Aspergillaceae</taxon>
        <taxon>Penicillium</taxon>
    </lineage>
</organism>